<dbReference type="EMBL" id="JAKRCV010000044">
    <property type="protein sequence ID" value="MCG7322728.1"/>
    <property type="molecule type" value="Genomic_DNA"/>
</dbReference>
<organism evidence="2 3">
    <name type="scientific">Arsenicicoccus bolidensis</name>
    <dbReference type="NCBI Taxonomy" id="229480"/>
    <lineage>
        <taxon>Bacteria</taxon>
        <taxon>Bacillati</taxon>
        <taxon>Actinomycetota</taxon>
        <taxon>Actinomycetes</taxon>
        <taxon>Micrococcales</taxon>
        <taxon>Intrasporangiaceae</taxon>
        <taxon>Arsenicicoccus</taxon>
    </lineage>
</organism>
<accession>A0ABS9Q4C0</accession>
<evidence type="ECO:0000313" key="3">
    <source>
        <dbReference type="Proteomes" id="UP001521931"/>
    </source>
</evidence>
<dbReference type="InterPro" id="IPR001387">
    <property type="entry name" value="Cro/C1-type_HTH"/>
</dbReference>
<reference evidence="2 3" key="1">
    <citation type="submission" date="2022-02" db="EMBL/GenBank/DDBJ databases">
        <title>Uncovering new skin microbiome diversity through culturing and metagenomics.</title>
        <authorList>
            <person name="Conlan S."/>
            <person name="Deming C."/>
            <person name="Nisc Comparative Sequencing Program N."/>
            <person name="Segre J.A."/>
        </authorList>
    </citation>
    <scope>NUCLEOTIDE SEQUENCE [LARGE SCALE GENOMIC DNA]</scope>
    <source>
        <strain evidence="2 3">ACRQZ</strain>
    </source>
</reference>
<feature type="non-terminal residue" evidence="2">
    <location>
        <position position="41"/>
    </location>
</feature>
<dbReference type="Gene3D" id="1.10.260.40">
    <property type="entry name" value="lambda repressor-like DNA-binding domains"/>
    <property type="match status" value="1"/>
</dbReference>
<name>A0ABS9Q4C0_9MICO</name>
<evidence type="ECO:0000259" key="1">
    <source>
        <dbReference type="PROSITE" id="PS50943"/>
    </source>
</evidence>
<proteinExistence type="predicted"/>
<feature type="domain" description="HTH cro/C1-type" evidence="1">
    <location>
        <begin position="4"/>
        <end position="41"/>
    </location>
</feature>
<gene>
    <name evidence="2" type="ORF">MHL29_12660</name>
</gene>
<dbReference type="Pfam" id="PF01381">
    <property type="entry name" value="HTH_3"/>
    <property type="match status" value="1"/>
</dbReference>
<comment type="caution">
    <text evidence="2">The sequence shown here is derived from an EMBL/GenBank/DDBJ whole genome shotgun (WGS) entry which is preliminary data.</text>
</comment>
<dbReference type="CDD" id="cd00093">
    <property type="entry name" value="HTH_XRE"/>
    <property type="match status" value="1"/>
</dbReference>
<evidence type="ECO:0000313" key="2">
    <source>
        <dbReference type="EMBL" id="MCG7322728.1"/>
    </source>
</evidence>
<dbReference type="InterPro" id="IPR010982">
    <property type="entry name" value="Lambda_DNA-bd_dom_sf"/>
</dbReference>
<dbReference type="SUPFAM" id="SSF47413">
    <property type="entry name" value="lambda repressor-like DNA-binding domains"/>
    <property type="match status" value="1"/>
</dbReference>
<protein>
    <submittedName>
        <fullName evidence="2">Helix-turn-helix domain-containing protein</fullName>
    </submittedName>
</protein>
<keyword evidence="3" id="KW-1185">Reference proteome</keyword>
<sequence length="41" mass="4483">MDDLRERRLRAGLTQTALAARSGVAQPNIAAYESGRRRPSA</sequence>
<dbReference type="Proteomes" id="UP001521931">
    <property type="component" value="Unassembled WGS sequence"/>
</dbReference>
<dbReference type="PROSITE" id="PS50943">
    <property type="entry name" value="HTH_CROC1"/>
    <property type="match status" value="1"/>
</dbReference>